<sequence>MSVTTTGFAALLTRVAAIAAEREQELNKADGKLGDGDTGMTLRRVFAKAAEAVASPPADYGDFFKRAGMAASGATGSSLGSLVAFVFLAFGKSYAGRTELSAGDVAAMLGLARETMLARGGATLGDKTVVDMLAAIEEALRGAGDFAGMPKNALAAAEATLDDYRARPNRVGRARMFADRSVGLDDPGMLAVALICRDLAAPAT</sequence>
<dbReference type="GO" id="GO:0019563">
    <property type="term" value="P:glycerol catabolic process"/>
    <property type="evidence" value="ECO:0007669"/>
    <property type="project" value="TreeGrafter"/>
</dbReference>
<reference evidence="4" key="1">
    <citation type="submission" date="2022-08" db="EMBL/GenBank/DDBJ databases">
        <authorList>
            <person name="Li F."/>
        </authorList>
    </citation>
    <scope>NUCLEOTIDE SEQUENCE</scope>
    <source>
        <strain evidence="4">MQZ15Z-1</strain>
    </source>
</reference>
<dbReference type="InterPro" id="IPR036117">
    <property type="entry name" value="DhaL_dom_sf"/>
</dbReference>
<dbReference type="AlphaFoldDB" id="A0A9X2T108"/>
<dbReference type="PANTHER" id="PTHR28629:SF4">
    <property type="entry name" value="TRIOKINASE_FMN CYCLASE"/>
    <property type="match status" value="1"/>
</dbReference>
<dbReference type="InterPro" id="IPR004007">
    <property type="entry name" value="DhaL_dom"/>
</dbReference>
<dbReference type="RefSeq" id="WP_258731453.1">
    <property type="nucleotide sequence ID" value="NZ_JANTHZ010000001.1"/>
</dbReference>
<gene>
    <name evidence="4" type="ORF">NVS89_05245</name>
</gene>
<accession>A0A9X2T108</accession>
<proteinExistence type="predicted"/>
<dbReference type="InterPro" id="IPR050861">
    <property type="entry name" value="Dihydroxyacetone_Kinase"/>
</dbReference>
<dbReference type="GO" id="GO:0004371">
    <property type="term" value="F:glycerone kinase activity"/>
    <property type="evidence" value="ECO:0007669"/>
    <property type="project" value="InterPro"/>
</dbReference>
<dbReference type="Pfam" id="PF02734">
    <property type="entry name" value="Dak2"/>
    <property type="match status" value="1"/>
</dbReference>
<dbReference type="SMART" id="SM01120">
    <property type="entry name" value="Dak2"/>
    <property type="match status" value="1"/>
</dbReference>
<dbReference type="SUPFAM" id="SSF101473">
    <property type="entry name" value="DhaL-like"/>
    <property type="match status" value="1"/>
</dbReference>
<dbReference type="GO" id="GO:0005829">
    <property type="term" value="C:cytosol"/>
    <property type="evidence" value="ECO:0007669"/>
    <property type="project" value="TreeGrafter"/>
</dbReference>
<keyword evidence="5" id="KW-1185">Reference proteome</keyword>
<evidence type="ECO:0000259" key="3">
    <source>
        <dbReference type="PROSITE" id="PS51480"/>
    </source>
</evidence>
<dbReference type="PANTHER" id="PTHR28629">
    <property type="entry name" value="TRIOKINASE/FMN CYCLASE"/>
    <property type="match status" value="1"/>
</dbReference>
<evidence type="ECO:0000256" key="2">
    <source>
        <dbReference type="ARBA" id="ARBA00022777"/>
    </source>
</evidence>
<evidence type="ECO:0000256" key="1">
    <source>
        <dbReference type="ARBA" id="ARBA00022679"/>
    </source>
</evidence>
<protein>
    <submittedName>
        <fullName evidence="4">Dihydroxyacetone kinase subunit L</fullName>
    </submittedName>
</protein>
<dbReference type="Gene3D" id="1.25.40.340">
    <property type="match status" value="1"/>
</dbReference>
<evidence type="ECO:0000313" key="5">
    <source>
        <dbReference type="Proteomes" id="UP001151088"/>
    </source>
</evidence>
<dbReference type="PROSITE" id="PS51480">
    <property type="entry name" value="DHAL"/>
    <property type="match status" value="1"/>
</dbReference>
<comment type="caution">
    <text evidence="4">The sequence shown here is derived from an EMBL/GenBank/DDBJ whole genome shotgun (WGS) entry which is preliminary data.</text>
</comment>
<keyword evidence="2 4" id="KW-0418">Kinase</keyword>
<evidence type="ECO:0000313" key="4">
    <source>
        <dbReference type="EMBL" id="MCS0494495.1"/>
    </source>
</evidence>
<feature type="domain" description="DhaL" evidence="3">
    <location>
        <begin position="6"/>
        <end position="201"/>
    </location>
</feature>
<keyword evidence="1" id="KW-0808">Transferase</keyword>
<organism evidence="4 5">
    <name type="scientific">Ancylobacter mangrovi</name>
    <dbReference type="NCBI Taxonomy" id="2972472"/>
    <lineage>
        <taxon>Bacteria</taxon>
        <taxon>Pseudomonadati</taxon>
        <taxon>Pseudomonadota</taxon>
        <taxon>Alphaproteobacteria</taxon>
        <taxon>Hyphomicrobiales</taxon>
        <taxon>Xanthobacteraceae</taxon>
        <taxon>Ancylobacter</taxon>
    </lineage>
</organism>
<dbReference type="Proteomes" id="UP001151088">
    <property type="component" value="Unassembled WGS sequence"/>
</dbReference>
<name>A0A9X2T108_9HYPH</name>
<dbReference type="EMBL" id="JANTHZ010000001">
    <property type="protein sequence ID" value="MCS0494495.1"/>
    <property type="molecule type" value="Genomic_DNA"/>
</dbReference>